<dbReference type="InterPro" id="IPR022500">
    <property type="entry name" value="PRTRC_ThiF"/>
</dbReference>
<dbReference type="InterPro" id="IPR000594">
    <property type="entry name" value="ThiF_NAD_FAD-bd"/>
</dbReference>
<dbReference type="SUPFAM" id="SSF69572">
    <property type="entry name" value="Activating enzymes of the ubiquitin-like proteins"/>
    <property type="match status" value="1"/>
</dbReference>
<evidence type="ECO:0000259" key="1">
    <source>
        <dbReference type="Pfam" id="PF00899"/>
    </source>
</evidence>
<sequence length="259" mass="29011">MKKIHYTDRYLLNPHHPVTVFIIGAGGTGSQVTTNLARMSIALQALGHPGLHVTVFDPDTVTEANIGRQLFSESELGLNKAVALVTRINRFFGFSWEAKGQCYPSGTSDSVLANIIITCTDTTRSRTGLWRFLKKHREHSYDDEKSPIYWMDFGNAQTTGQVLIGNVKSKIPQPSSTEYLPIPKMNVITEEVPYSTIREKDSGPSCSLTEALQKQDLFINSMLAQIGCDVLWRMLREGRTFYRGAYLNLDTLRVNPIPV</sequence>
<proteinExistence type="predicted"/>
<dbReference type="Proteomes" id="UP000095614">
    <property type="component" value="Unassembled WGS sequence"/>
</dbReference>
<name>A0A174P9D0_BACUN</name>
<accession>A0A174P9D0</accession>
<organism evidence="2 3">
    <name type="scientific">Bacteroides uniformis</name>
    <dbReference type="NCBI Taxonomy" id="820"/>
    <lineage>
        <taxon>Bacteria</taxon>
        <taxon>Pseudomonadati</taxon>
        <taxon>Bacteroidota</taxon>
        <taxon>Bacteroidia</taxon>
        <taxon>Bacteroidales</taxon>
        <taxon>Bacteroidaceae</taxon>
        <taxon>Bacteroides</taxon>
    </lineage>
</organism>
<dbReference type="AlphaFoldDB" id="A0A174P9D0"/>
<dbReference type="Pfam" id="PF00899">
    <property type="entry name" value="ThiF"/>
    <property type="match status" value="1"/>
</dbReference>
<dbReference type="GO" id="GO:0008641">
    <property type="term" value="F:ubiquitin-like modifier activating enzyme activity"/>
    <property type="evidence" value="ECO:0007669"/>
    <property type="project" value="InterPro"/>
</dbReference>
<dbReference type="InterPro" id="IPR035985">
    <property type="entry name" value="Ubiquitin-activating_enz"/>
</dbReference>
<dbReference type="EMBL" id="CZAF01000014">
    <property type="protein sequence ID" value="CUP56141.1"/>
    <property type="molecule type" value="Genomic_DNA"/>
</dbReference>
<dbReference type="PANTHER" id="PTHR10953">
    <property type="entry name" value="UBIQUITIN-ACTIVATING ENZYME E1"/>
    <property type="match status" value="1"/>
</dbReference>
<dbReference type="CDD" id="cd01483">
    <property type="entry name" value="E1_enzyme_family"/>
    <property type="match status" value="1"/>
</dbReference>
<dbReference type="PANTHER" id="PTHR10953:SF247">
    <property type="entry name" value="SLL6053 PROTEIN"/>
    <property type="match status" value="1"/>
</dbReference>
<evidence type="ECO:0000313" key="2">
    <source>
        <dbReference type="EMBL" id="CUP56141.1"/>
    </source>
</evidence>
<dbReference type="GO" id="GO:0004792">
    <property type="term" value="F:thiosulfate-cyanide sulfurtransferase activity"/>
    <property type="evidence" value="ECO:0007669"/>
    <property type="project" value="TreeGrafter"/>
</dbReference>
<protein>
    <submittedName>
        <fullName evidence="2">ThiF family protein, ubiquitin-activating enzyme</fullName>
    </submittedName>
</protein>
<gene>
    <name evidence="2" type="ORF">ERS852462_04019</name>
</gene>
<dbReference type="InterPro" id="IPR045886">
    <property type="entry name" value="ThiF/MoeB/HesA"/>
</dbReference>
<dbReference type="GO" id="GO:0005737">
    <property type="term" value="C:cytoplasm"/>
    <property type="evidence" value="ECO:0007669"/>
    <property type="project" value="TreeGrafter"/>
</dbReference>
<evidence type="ECO:0000313" key="3">
    <source>
        <dbReference type="Proteomes" id="UP000095614"/>
    </source>
</evidence>
<dbReference type="OrthoDB" id="5298642at2"/>
<dbReference type="GO" id="GO:0016779">
    <property type="term" value="F:nucleotidyltransferase activity"/>
    <property type="evidence" value="ECO:0007669"/>
    <property type="project" value="TreeGrafter"/>
</dbReference>
<reference evidence="2 3" key="1">
    <citation type="submission" date="2015-09" db="EMBL/GenBank/DDBJ databases">
        <authorList>
            <consortium name="Pathogen Informatics"/>
        </authorList>
    </citation>
    <scope>NUCLEOTIDE SEQUENCE [LARGE SCALE GENOMIC DNA]</scope>
    <source>
        <strain evidence="2 3">2789STDY5834847</strain>
    </source>
</reference>
<dbReference type="NCBIfam" id="TIGR03736">
    <property type="entry name" value="PRTRC_ThiF"/>
    <property type="match status" value="1"/>
</dbReference>
<feature type="domain" description="THIF-type NAD/FAD binding fold" evidence="1">
    <location>
        <begin position="19"/>
        <end position="165"/>
    </location>
</feature>
<dbReference type="RefSeq" id="WP_057098231.1">
    <property type="nucleotide sequence ID" value="NZ_CP072239.1"/>
</dbReference>
<dbReference type="Gene3D" id="3.40.50.720">
    <property type="entry name" value="NAD(P)-binding Rossmann-like Domain"/>
    <property type="match status" value="1"/>
</dbReference>